<dbReference type="AlphaFoldDB" id="A0A5M6ZC33"/>
<comment type="caution">
    <text evidence="3">The sequence shown here is derived from an EMBL/GenBank/DDBJ whole genome shotgun (WGS) entry which is preliminary data.</text>
</comment>
<evidence type="ECO:0000313" key="4">
    <source>
        <dbReference type="Proteomes" id="UP000325122"/>
    </source>
</evidence>
<protein>
    <submittedName>
        <fullName evidence="3">Glycosyltransferase family 4 protein</fullName>
    </submittedName>
</protein>
<evidence type="ECO:0000259" key="2">
    <source>
        <dbReference type="Pfam" id="PF13439"/>
    </source>
</evidence>
<dbReference type="SUPFAM" id="SSF53756">
    <property type="entry name" value="UDP-Glycosyltransferase/glycogen phosphorylase"/>
    <property type="match status" value="1"/>
</dbReference>
<dbReference type="InterPro" id="IPR028098">
    <property type="entry name" value="Glyco_trans_4-like_N"/>
</dbReference>
<dbReference type="Proteomes" id="UP000325122">
    <property type="component" value="Unassembled WGS sequence"/>
</dbReference>
<name>A0A5M6ZC33_9PROT</name>
<evidence type="ECO:0000313" key="3">
    <source>
        <dbReference type="EMBL" id="KAA5802272.1"/>
    </source>
</evidence>
<dbReference type="PANTHER" id="PTHR45947">
    <property type="entry name" value="SULFOQUINOVOSYL TRANSFERASE SQD2"/>
    <property type="match status" value="1"/>
</dbReference>
<dbReference type="Pfam" id="PF13439">
    <property type="entry name" value="Glyco_transf_4"/>
    <property type="match status" value="1"/>
</dbReference>
<dbReference type="PANTHER" id="PTHR45947:SF3">
    <property type="entry name" value="SULFOQUINOVOSYL TRANSFERASE SQD2"/>
    <property type="match status" value="1"/>
</dbReference>
<dbReference type="Gene3D" id="3.40.50.2000">
    <property type="entry name" value="Glycogen Phosphorylase B"/>
    <property type="match status" value="2"/>
</dbReference>
<keyword evidence="4" id="KW-1185">Reference proteome</keyword>
<feature type="domain" description="Glycosyltransferase subfamily 4-like N-terminal" evidence="2">
    <location>
        <begin position="13"/>
        <end position="167"/>
    </location>
</feature>
<gene>
    <name evidence="3" type="ORF">F1654_10600</name>
</gene>
<reference evidence="3 4" key="1">
    <citation type="submission" date="2019-09" db="EMBL/GenBank/DDBJ databases">
        <authorList>
            <person name="Kevbrin V."/>
            <person name="Grouzdev D.S."/>
        </authorList>
    </citation>
    <scope>NUCLEOTIDE SEQUENCE [LARGE SCALE GENOMIC DNA]</scope>
    <source>
        <strain evidence="3 4">G-192</strain>
    </source>
</reference>
<accession>A0A5M6ZC33</accession>
<dbReference type="InterPro" id="IPR050194">
    <property type="entry name" value="Glycosyltransferase_grp1"/>
</dbReference>
<dbReference type="InterPro" id="IPR001296">
    <property type="entry name" value="Glyco_trans_1"/>
</dbReference>
<keyword evidence="3" id="KW-0808">Transferase</keyword>
<proteinExistence type="predicted"/>
<dbReference type="CDD" id="cd03819">
    <property type="entry name" value="GT4_WavL-like"/>
    <property type="match status" value="1"/>
</dbReference>
<feature type="domain" description="Glycosyl transferase family 1" evidence="1">
    <location>
        <begin position="182"/>
        <end position="343"/>
    </location>
</feature>
<evidence type="ECO:0000259" key="1">
    <source>
        <dbReference type="Pfam" id="PF00534"/>
    </source>
</evidence>
<organism evidence="3 4">
    <name type="scientific">Alkalicaulis satelles</name>
    <dbReference type="NCBI Taxonomy" id="2609175"/>
    <lineage>
        <taxon>Bacteria</taxon>
        <taxon>Pseudomonadati</taxon>
        <taxon>Pseudomonadota</taxon>
        <taxon>Alphaproteobacteria</taxon>
        <taxon>Maricaulales</taxon>
        <taxon>Maricaulaceae</taxon>
        <taxon>Alkalicaulis</taxon>
    </lineage>
</organism>
<dbReference type="RefSeq" id="WP_150023523.1">
    <property type="nucleotide sequence ID" value="NZ_VWOJ01000003.1"/>
</dbReference>
<dbReference type="EMBL" id="VWOJ01000003">
    <property type="protein sequence ID" value="KAA5802272.1"/>
    <property type="molecule type" value="Genomic_DNA"/>
</dbReference>
<dbReference type="GO" id="GO:0016758">
    <property type="term" value="F:hexosyltransferase activity"/>
    <property type="evidence" value="ECO:0007669"/>
    <property type="project" value="TreeGrafter"/>
</dbReference>
<sequence length="370" mass="39040">MVILQLIPELDAGGAERTTIEMAEAVTRAGGRCLVASCGGRLESALLEAGGELIRLDMKSKNPVTLWRNAARLARLIEAEGVQIVHARSRAPAWSGRWAARRTGAAFVTTYHGTYSARTGLKRVYNAVMASGDRVIANSYFIADHVRAEHGVGEDRLRVIPRGVDLDVFDPAAVAPERVAAMRARWGASPGEAVVLLPGRLTRWKGQAFLIEALAGWPSTIRLVCAGDAQGRGAYEDALKAAAEAAGVTLVLPGHESDMAAAYMAADLVVCPSLEPEAFGRTAAEAMAMGAPVIASDHGGAREVVAEGETGWRAAPGDAEAWRNAIAAALALDSQARAALAGRGRARAAALFSKQALQESTLQVYRELLE</sequence>
<dbReference type="Pfam" id="PF00534">
    <property type="entry name" value="Glycos_transf_1"/>
    <property type="match status" value="1"/>
</dbReference>